<dbReference type="EMBL" id="MU865971">
    <property type="protein sequence ID" value="KAK4444875.1"/>
    <property type="molecule type" value="Genomic_DNA"/>
</dbReference>
<sequence length="94" mass="9680">MKFILRSAAVGALLLFSQISLAAPVAEDTDLASIGTEDLASPAAIAAWGTELQCDPSTLTSMCKTACACVKGSTEPLRCDTNPQCVGKCKCVAK</sequence>
<feature type="chain" id="PRO_5043900201" evidence="1">
    <location>
        <begin position="23"/>
        <end position="94"/>
    </location>
</feature>
<evidence type="ECO:0000256" key="1">
    <source>
        <dbReference type="SAM" id="SignalP"/>
    </source>
</evidence>
<accession>A0AAV9GBZ4</accession>
<keyword evidence="3" id="KW-1185">Reference proteome</keyword>
<protein>
    <submittedName>
        <fullName evidence="2">Uncharacterized protein</fullName>
    </submittedName>
</protein>
<organism evidence="2 3">
    <name type="scientific">Podospora aff. communis PSN243</name>
    <dbReference type="NCBI Taxonomy" id="3040156"/>
    <lineage>
        <taxon>Eukaryota</taxon>
        <taxon>Fungi</taxon>
        <taxon>Dikarya</taxon>
        <taxon>Ascomycota</taxon>
        <taxon>Pezizomycotina</taxon>
        <taxon>Sordariomycetes</taxon>
        <taxon>Sordariomycetidae</taxon>
        <taxon>Sordariales</taxon>
        <taxon>Podosporaceae</taxon>
        <taxon>Podospora</taxon>
    </lineage>
</organism>
<comment type="caution">
    <text evidence="2">The sequence shown here is derived from an EMBL/GenBank/DDBJ whole genome shotgun (WGS) entry which is preliminary data.</text>
</comment>
<evidence type="ECO:0000313" key="2">
    <source>
        <dbReference type="EMBL" id="KAK4444875.1"/>
    </source>
</evidence>
<gene>
    <name evidence="2" type="ORF">QBC34DRAFT_384776</name>
</gene>
<dbReference type="Proteomes" id="UP001321760">
    <property type="component" value="Unassembled WGS sequence"/>
</dbReference>
<dbReference type="AlphaFoldDB" id="A0AAV9GBZ4"/>
<name>A0AAV9GBZ4_9PEZI</name>
<proteinExistence type="predicted"/>
<evidence type="ECO:0000313" key="3">
    <source>
        <dbReference type="Proteomes" id="UP001321760"/>
    </source>
</evidence>
<keyword evidence="1" id="KW-0732">Signal</keyword>
<feature type="signal peptide" evidence="1">
    <location>
        <begin position="1"/>
        <end position="22"/>
    </location>
</feature>
<reference evidence="2" key="1">
    <citation type="journal article" date="2023" name="Mol. Phylogenet. Evol.">
        <title>Genome-scale phylogeny and comparative genomics of the fungal order Sordariales.</title>
        <authorList>
            <person name="Hensen N."/>
            <person name="Bonometti L."/>
            <person name="Westerberg I."/>
            <person name="Brannstrom I.O."/>
            <person name="Guillou S."/>
            <person name="Cros-Aarteil S."/>
            <person name="Calhoun S."/>
            <person name="Haridas S."/>
            <person name="Kuo A."/>
            <person name="Mondo S."/>
            <person name="Pangilinan J."/>
            <person name="Riley R."/>
            <person name="LaButti K."/>
            <person name="Andreopoulos B."/>
            <person name="Lipzen A."/>
            <person name="Chen C."/>
            <person name="Yan M."/>
            <person name="Daum C."/>
            <person name="Ng V."/>
            <person name="Clum A."/>
            <person name="Steindorff A."/>
            <person name="Ohm R.A."/>
            <person name="Martin F."/>
            <person name="Silar P."/>
            <person name="Natvig D.O."/>
            <person name="Lalanne C."/>
            <person name="Gautier V."/>
            <person name="Ament-Velasquez S.L."/>
            <person name="Kruys A."/>
            <person name="Hutchinson M.I."/>
            <person name="Powell A.J."/>
            <person name="Barry K."/>
            <person name="Miller A.N."/>
            <person name="Grigoriev I.V."/>
            <person name="Debuchy R."/>
            <person name="Gladieux P."/>
            <person name="Hiltunen Thoren M."/>
            <person name="Johannesson H."/>
        </authorList>
    </citation>
    <scope>NUCLEOTIDE SEQUENCE</scope>
    <source>
        <strain evidence="2">PSN243</strain>
    </source>
</reference>
<reference evidence="2" key="2">
    <citation type="submission" date="2023-05" db="EMBL/GenBank/DDBJ databases">
        <authorList>
            <consortium name="Lawrence Berkeley National Laboratory"/>
            <person name="Steindorff A."/>
            <person name="Hensen N."/>
            <person name="Bonometti L."/>
            <person name="Westerberg I."/>
            <person name="Brannstrom I.O."/>
            <person name="Guillou S."/>
            <person name="Cros-Aarteil S."/>
            <person name="Calhoun S."/>
            <person name="Haridas S."/>
            <person name="Kuo A."/>
            <person name="Mondo S."/>
            <person name="Pangilinan J."/>
            <person name="Riley R."/>
            <person name="Labutti K."/>
            <person name="Andreopoulos B."/>
            <person name="Lipzen A."/>
            <person name="Chen C."/>
            <person name="Yanf M."/>
            <person name="Daum C."/>
            <person name="Ng V."/>
            <person name="Clum A."/>
            <person name="Ohm R."/>
            <person name="Martin F."/>
            <person name="Silar P."/>
            <person name="Natvig D."/>
            <person name="Lalanne C."/>
            <person name="Gautier V."/>
            <person name="Ament-Velasquez S.L."/>
            <person name="Kruys A."/>
            <person name="Hutchinson M.I."/>
            <person name="Powell A.J."/>
            <person name="Barry K."/>
            <person name="Miller A.N."/>
            <person name="Grigoriev I.V."/>
            <person name="Debuchy R."/>
            <person name="Gladieux P."/>
            <person name="Thoren M.H."/>
            <person name="Johannesson H."/>
        </authorList>
    </citation>
    <scope>NUCLEOTIDE SEQUENCE</scope>
    <source>
        <strain evidence="2">PSN243</strain>
    </source>
</reference>